<sequence>FGSCYVMAIGLSLQKSDLGLPFPVMNNNIFRFLRAFYHGKMRKEDFRWKKERNQVV</sequence>
<protein>
    <submittedName>
        <fullName evidence="1">Uncharacterized protein</fullName>
    </submittedName>
</protein>
<feature type="non-terminal residue" evidence="1">
    <location>
        <position position="56"/>
    </location>
</feature>
<name>A0AA38KPG0_TAXCH</name>
<dbReference type="Proteomes" id="UP000824469">
    <property type="component" value="Unassembled WGS sequence"/>
</dbReference>
<reference evidence="1 2" key="1">
    <citation type="journal article" date="2021" name="Nat. Plants">
        <title>The Taxus genome provides insights into paclitaxel biosynthesis.</title>
        <authorList>
            <person name="Xiong X."/>
            <person name="Gou J."/>
            <person name="Liao Q."/>
            <person name="Li Y."/>
            <person name="Zhou Q."/>
            <person name="Bi G."/>
            <person name="Li C."/>
            <person name="Du R."/>
            <person name="Wang X."/>
            <person name="Sun T."/>
            <person name="Guo L."/>
            <person name="Liang H."/>
            <person name="Lu P."/>
            <person name="Wu Y."/>
            <person name="Zhang Z."/>
            <person name="Ro D.K."/>
            <person name="Shang Y."/>
            <person name="Huang S."/>
            <person name="Yan J."/>
        </authorList>
    </citation>
    <scope>NUCLEOTIDE SEQUENCE [LARGE SCALE GENOMIC DNA]</scope>
    <source>
        <strain evidence="1">Ta-2019</strain>
    </source>
</reference>
<comment type="caution">
    <text evidence="1">The sequence shown here is derived from an EMBL/GenBank/DDBJ whole genome shotgun (WGS) entry which is preliminary data.</text>
</comment>
<dbReference type="EMBL" id="JAHRHJ020000007">
    <property type="protein sequence ID" value="KAH9307384.1"/>
    <property type="molecule type" value="Genomic_DNA"/>
</dbReference>
<evidence type="ECO:0000313" key="2">
    <source>
        <dbReference type="Proteomes" id="UP000824469"/>
    </source>
</evidence>
<gene>
    <name evidence="1" type="ORF">KI387_035295</name>
</gene>
<dbReference type="AlphaFoldDB" id="A0AA38KPG0"/>
<proteinExistence type="predicted"/>
<feature type="non-terminal residue" evidence="1">
    <location>
        <position position="1"/>
    </location>
</feature>
<organism evidence="1 2">
    <name type="scientific">Taxus chinensis</name>
    <name type="common">Chinese yew</name>
    <name type="synonym">Taxus wallichiana var. chinensis</name>
    <dbReference type="NCBI Taxonomy" id="29808"/>
    <lineage>
        <taxon>Eukaryota</taxon>
        <taxon>Viridiplantae</taxon>
        <taxon>Streptophyta</taxon>
        <taxon>Embryophyta</taxon>
        <taxon>Tracheophyta</taxon>
        <taxon>Spermatophyta</taxon>
        <taxon>Pinopsida</taxon>
        <taxon>Pinidae</taxon>
        <taxon>Conifers II</taxon>
        <taxon>Cupressales</taxon>
        <taxon>Taxaceae</taxon>
        <taxon>Taxus</taxon>
    </lineage>
</organism>
<evidence type="ECO:0000313" key="1">
    <source>
        <dbReference type="EMBL" id="KAH9307384.1"/>
    </source>
</evidence>
<keyword evidence="2" id="KW-1185">Reference proteome</keyword>
<accession>A0AA38KPG0</accession>